<evidence type="ECO:0000313" key="8">
    <source>
        <dbReference type="EMBL" id="MFD1263650.1"/>
    </source>
</evidence>
<accession>A0ABW3WEF9</accession>
<feature type="transmembrane region" description="Helical" evidence="6">
    <location>
        <begin position="71"/>
        <end position="89"/>
    </location>
</feature>
<keyword evidence="2" id="KW-1003">Cell membrane</keyword>
<protein>
    <submittedName>
        <fullName evidence="8">DMT family transporter</fullName>
    </submittedName>
</protein>
<proteinExistence type="predicted"/>
<feature type="transmembrane region" description="Helical" evidence="6">
    <location>
        <begin position="41"/>
        <end position="59"/>
    </location>
</feature>
<keyword evidence="9" id="KW-1185">Reference proteome</keyword>
<dbReference type="InterPro" id="IPR000620">
    <property type="entry name" value="EamA_dom"/>
</dbReference>
<keyword evidence="5 6" id="KW-0472">Membrane</keyword>
<evidence type="ECO:0000256" key="3">
    <source>
        <dbReference type="ARBA" id="ARBA00022692"/>
    </source>
</evidence>
<dbReference type="EMBL" id="JBHTMC010000014">
    <property type="protein sequence ID" value="MFD1263650.1"/>
    <property type="molecule type" value="Genomic_DNA"/>
</dbReference>
<keyword evidence="4 6" id="KW-1133">Transmembrane helix</keyword>
<feature type="transmembrane region" description="Helical" evidence="6">
    <location>
        <begin position="101"/>
        <end position="120"/>
    </location>
</feature>
<evidence type="ECO:0000313" key="9">
    <source>
        <dbReference type="Proteomes" id="UP001597158"/>
    </source>
</evidence>
<feature type="transmembrane region" description="Helical" evidence="6">
    <location>
        <begin position="213"/>
        <end position="231"/>
    </location>
</feature>
<evidence type="ECO:0000256" key="5">
    <source>
        <dbReference type="ARBA" id="ARBA00023136"/>
    </source>
</evidence>
<dbReference type="SUPFAM" id="SSF103481">
    <property type="entry name" value="Multidrug resistance efflux transporter EmrE"/>
    <property type="match status" value="2"/>
</dbReference>
<feature type="transmembrane region" description="Helical" evidence="6">
    <location>
        <begin position="154"/>
        <end position="170"/>
    </location>
</feature>
<evidence type="ECO:0000259" key="7">
    <source>
        <dbReference type="Pfam" id="PF00892"/>
    </source>
</evidence>
<feature type="domain" description="EamA" evidence="7">
    <location>
        <begin position="12"/>
        <end position="143"/>
    </location>
</feature>
<dbReference type="Proteomes" id="UP001597158">
    <property type="component" value="Unassembled WGS sequence"/>
</dbReference>
<evidence type="ECO:0000256" key="2">
    <source>
        <dbReference type="ARBA" id="ARBA00022475"/>
    </source>
</evidence>
<dbReference type="PANTHER" id="PTHR42920">
    <property type="entry name" value="OS03G0707200 PROTEIN-RELATED"/>
    <property type="match status" value="1"/>
</dbReference>
<feature type="transmembrane region" description="Helical" evidence="6">
    <location>
        <begin position="243"/>
        <end position="263"/>
    </location>
</feature>
<dbReference type="InterPro" id="IPR051258">
    <property type="entry name" value="Diverse_Substrate_Transporter"/>
</dbReference>
<keyword evidence="3 6" id="KW-0812">Transmembrane</keyword>
<evidence type="ECO:0000256" key="6">
    <source>
        <dbReference type="SAM" id="Phobius"/>
    </source>
</evidence>
<reference evidence="9" key="1">
    <citation type="journal article" date="2019" name="Int. J. Syst. Evol. Microbiol.">
        <title>The Global Catalogue of Microorganisms (GCM) 10K type strain sequencing project: providing services to taxonomists for standard genome sequencing and annotation.</title>
        <authorList>
            <consortium name="The Broad Institute Genomics Platform"/>
            <consortium name="The Broad Institute Genome Sequencing Center for Infectious Disease"/>
            <person name="Wu L."/>
            <person name="Ma J."/>
        </authorList>
    </citation>
    <scope>NUCLEOTIDE SEQUENCE [LARGE SCALE GENOMIC DNA]</scope>
    <source>
        <strain evidence="9">CCUG 48884</strain>
    </source>
</reference>
<dbReference type="Gene3D" id="1.10.3730.20">
    <property type="match status" value="1"/>
</dbReference>
<comment type="caution">
    <text evidence="8">The sequence shown here is derived from an EMBL/GenBank/DDBJ whole genome shotgun (WGS) entry which is preliminary data.</text>
</comment>
<dbReference type="Pfam" id="PF00892">
    <property type="entry name" value="EamA"/>
    <property type="match status" value="2"/>
</dbReference>
<dbReference type="InterPro" id="IPR037185">
    <property type="entry name" value="EmrE-like"/>
</dbReference>
<organism evidence="8 9">
    <name type="scientific">Thauera mechernichensis</name>
    <dbReference type="NCBI Taxonomy" id="82788"/>
    <lineage>
        <taxon>Bacteria</taxon>
        <taxon>Pseudomonadati</taxon>
        <taxon>Pseudomonadota</taxon>
        <taxon>Betaproteobacteria</taxon>
        <taxon>Rhodocyclales</taxon>
        <taxon>Zoogloeaceae</taxon>
        <taxon>Thauera</taxon>
    </lineage>
</organism>
<feature type="transmembrane region" description="Helical" evidence="6">
    <location>
        <begin position="127"/>
        <end position="148"/>
    </location>
</feature>
<gene>
    <name evidence="8" type="ORF">ACFQ4M_08635</name>
</gene>
<evidence type="ECO:0000256" key="1">
    <source>
        <dbReference type="ARBA" id="ARBA00004651"/>
    </source>
</evidence>
<feature type="domain" description="EamA" evidence="7">
    <location>
        <begin position="153"/>
        <end position="285"/>
    </location>
</feature>
<dbReference type="RefSeq" id="WP_037982542.1">
    <property type="nucleotide sequence ID" value="NZ_JARQZE010000016.1"/>
</dbReference>
<name>A0ABW3WEF9_9RHOO</name>
<feature type="transmembrane region" description="Helical" evidence="6">
    <location>
        <begin position="182"/>
        <end position="201"/>
    </location>
</feature>
<evidence type="ECO:0000256" key="4">
    <source>
        <dbReference type="ARBA" id="ARBA00022989"/>
    </source>
</evidence>
<dbReference type="PANTHER" id="PTHR42920:SF5">
    <property type="entry name" value="EAMA DOMAIN-CONTAINING PROTEIN"/>
    <property type="match status" value="1"/>
</dbReference>
<sequence>MSAVTPPAHTLKADLWLLATTLLAAAGWIFSKEALAGLAPLQFVSLRFLLAGVVLLAFAWPQLRRLTVAGLRGALIVGALFAAAMALWITGLEHATHIGEGAFISSLGIVMVPLIGWLLFGERPPRITWVAMPLALLGFACLSLEQGFRFEPGQWFFLGAALVFAVLFTLNSRIVRNVPPLALSAVQVLMVAVLMLPLSLLLERWPETVAAPVVGWLLASAILATTLRFFVQLRGQSLTSASHAAVILMLEPMWTALVAAWWFGETMSAQQFLGCALIFSALVLSRWRWVRDLLRSLG</sequence>
<feature type="transmembrane region" description="Helical" evidence="6">
    <location>
        <begin position="269"/>
        <end position="287"/>
    </location>
</feature>
<comment type="subcellular location">
    <subcellularLocation>
        <location evidence="1">Cell membrane</location>
        <topology evidence="1">Multi-pass membrane protein</topology>
    </subcellularLocation>
</comment>